<evidence type="ECO:0000256" key="14">
    <source>
        <dbReference type="PIRSR" id="PIRSR000109-2"/>
    </source>
</evidence>
<feature type="binding site" evidence="14">
    <location>
        <position position="440"/>
    </location>
    <ligand>
        <name>substrate</name>
        <note>ligand shared between dimeric partners</note>
    </ligand>
</feature>
<evidence type="ECO:0000256" key="2">
    <source>
        <dbReference type="ARBA" id="ARBA00004874"/>
    </source>
</evidence>
<evidence type="ECO:0000256" key="3">
    <source>
        <dbReference type="ARBA" id="ARBA00008419"/>
    </source>
</evidence>
<feature type="binding site" description="in other chain" evidence="14">
    <location>
        <begin position="185"/>
        <end position="186"/>
    </location>
    <ligand>
        <name>substrate</name>
        <note>ligand shared between dimeric partners</note>
    </ligand>
</feature>
<dbReference type="PIRSF" id="PIRSF000109">
    <property type="entry name" value="6PGD"/>
    <property type="match status" value="1"/>
</dbReference>
<comment type="similarity">
    <text evidence="3 12 16">Belongs to the 6-phosphogluconate dehydrogenase family.</text>
</comment>
<feature type="binding site" description="in other chain" evidence="14">
    <location>
        <begin position="124"/>
        <end position="126"/>
    </location>
    <ligand>
        <name>substrate</name>
        <note>ligand shared between dimeric partners</note>
    </ligand>
</feature>
<keyword evidence="10 12" id="KW-0570">Pentose shunt</keyword>
<evidence type="ECO:0000256" key="6">
    <source>
        <dbReference type="ARBA" id="ARBA00018193"/>
    </source>
</evidence>
<dbReference type="InterPro" id="IPR006184">
    <property type="entry name" value="6PGdom_BS"/>
</dbReference>
<dbReference type="Gene3D" id="1.20.5.320">
    <property type="entry name" value="6-Phosphogluconate Dehydrogenase, domain 3"/>
    <property type="match status" value="1"/>
</dbReference>
<dbReference type="InterPro" id="IPR013328">
    <property type="entry name" value="6PGD_dom2"/>
</dbReference>
<evidence type="ECO:0000256" key="16">
    <source>
        <dbReference type="RuleBase" id="RU000485"/>
    </source>
</evidence>
<dbReference type="InterPro" id="IPR006115">
    <property type="entry name" value="6PGDH_NADP-bd"/>
</dbReference>
<dbReference type="EC" id="1.1.1.44" evidence="5 12"/>
<feature type="binding site" description="in other chain" evidence="14">
    <location>
        <position position="190"/>
    </location>
    <ligand>
        <name>substrate</name>
        <note>ligand shared between dimeric partners</note>
    </ligand>
</feature>
<feature type="domain" description="6-phosphogluconate dehydrogenase C-terminal" evidence="17">
    <location>
        <begin position="178"/>
        <end position="461"/>
    </location>
</feature>
<dbReference type="InterPro" id="IPR006113">
    <property type="entry name" value="6PGDH_Gnd/GntZ"/>
</dbReference>
<evidence type="ECO:0000256" key="15">
    <source>
        <dbReference type="PIRSR" id="PIRSR000109-3"/>
    </source>
</evidence>
<evidence type="ECO:0000313" key="18">
    <source>
        <dbReference type="EMBL" id="TBT97932.1"/>
    </source>
</evidence>
<evidence type="ECO:0000256" key="5">
    <source>
        <dbReference type="ARBA" id="ARBA00013011"/>
    </source>
</evidence>
<proteinExistence type="inferred from homology"/>
<dbReference type="PANTHER" id="PTHR11811">
    <property type="entry name" value="6-PHOSPHOGLUCONATE DEHYDROGENASE"/>
    <property type="match status" value="1"/>
</dbReference>
<dbReference type="Pfam" id="PF00393">
    <property type="entry name" value="6PGD"/>
    <property type="match status" value="1"/>
</dbReference>
<dbReference type="PROSITE" id="PS00461">
    <property type="entry name" value="6PGD"/>
    <property type="match status" value="1"/>
</dbReference>
<sequence>MDVGLIGLGVMGKNLVLNIADHGYSVAVYNRTYNKTIEFITETNKNTIKGYEKLEDFIFSLKEPKIIFIMVMAGTAIDKILEEISGFLDINAVVIDGGNSHYLDTERRCYKYFGRFNYIGCGISGGEEGARYGPSLMPGGNKEGWILIKELLCVISAKFKIGENEFPCCEWMGEGGSGHFVKMVHNGIEYGDMAILSELYLIMKYLGMENEKMADTFKSWNDEHQFSGYLLNVMELVLKKKEKQEYIINSIEDKSEQKGTGRWCVVASIENTTPSTLMAESVYSRFLSNQKDLRIDFSKKIDDCLEITNDINLNEDDLKRTFFMAKAVSYVQGFNLLRNGSKNNNWDLNLPSITRIWRNGCIIRSNFLEVIENIVQEVDENFELSDIFINICKQNIQNLRKVVGFSICKGIPVPVLSACLEFFDILNTKRGGGNIIQALRDYFGSHMVRFLGKDEDEHVEW</sequence>
<dbReference type="Gene3D" id="3.40.50.720">
    <property type="entry name" value="NAD(P)-binding Rossmann-like Domain"/>
    <property type="match status" value="1"/>
</dbReference>
<dbReference type="NCBIfam" id="TIGR00873">
    <property type="entry name" value="gnd"/>
    <property type="match status" value="1"/>
</dbReference>
<evidence type="ECO:0000256" key="1">
    <source>
        <dbReference type="ARBA" id="ARBA00002526"/>
    </source>
</evidence>
<dbReference type="GO" id="GO:0050661">
    <property type="term" value="F:NADP binding"/>
    <property type="evidence" value="ECO:0007669"/>
    <property type="project" value="InterPro"/>
</dbReference>
<dbReference type="UniPathway" id="UPA00115">
    <property type="reaction ID" value="UER00410"/>
</dbReference>
<dbReference type="NCBIfam" id="NF006765">
    <property type="entry name" value="PRK09287.1"/>
    <property type="match status" value="1"/>
</dbReference>
<comment type="catalytic activity">
    <reaction evidence="11 12 16">
        <text>6-phospho-D-gluconate + NADP(+) = D-ribulose 5-phosphate + CO2 + NADPH</text>
        <dbReference type="Rhea" id="RHEA:10116"/>
        <dbReference type="ChEBI" id="CHEBI:16526"/>
        <dbReference type="ChEBI" id="CHEBI:57783"/>
        <dbReference type="ChEBI" id="CHEBI:58121"/>
        <dbReference type="ChEBI" id="CHEBI:58349"/>
        <dbReference type="ChEBI" id="CHEBI:58759"/>
        <dbReference type="EC" id="1.1.1.44"/>
    </reaction>
</comment>
<dbReference type="Proteomes" id="UP000292362">
    <property type="component" value="Unassembled WGS sequence"/>
</dbReference>
<dbReference type="AlphaFoldDB" id="A0A4Q9KSZ2"/>
<protein>
    <recommendedName>
        <fullName evidence="6 12">6-phosphogluconate dehydrogenase, decarboxylating</fullName>
        <ecNumber evidence="5 12">1.1.1.44</ecNumber>
    </recommendedName>
</protein>
<dbReference type="VEuPathDB" id="MicrosporidiaDB:CWI37_1989p0010"/>
<feature type="active site" description="Proton acceptor" evidence="13">
    <location>
        <position position="182"/>
    </location>
</feature>
<feature type="binding site" evidence="15">
    <location>
        <begin position="71"/>
        <end position="73"/>
    </location>
    <ligand>
        <name>NADP(+)</name>
        <dbReference type="ChEBI" id="CHEBI:58349"/>
    </ligand>
</feature>
<organism evidence="18 19">
    <name type="scientific">Hamiltosporidium tvaerminnensis</name>
    <dbReference type="NCBI Taxonomy" id="1176355"/>
    <lineage>
        <taxon>Eukaryota</taxon>
        <taxon>Fungi</taxon>
        <taxon>Fungi incertae sedis</taxon>
        <taxon>Microsporidia</taxon>
        <taxon>Dubosqiidae</taxon>
        <taxon>Hamiltosporidium</taxon>
    </lineage>
</organism>
<reference evidence="18 19" key="1">
    <citation type="submission" date="2017-12" db="EMBL/GenBank/DDBJ databases">
        <authorList>
            <person name="Pombert J.-F."/>
            <person name="Haag K.L."/>
            <person name="Ebert D."/>
        </authorList>
    </citation>
    <scope>NUCLEOTIDE SEQUENCE [LARGE SCALE GENOMIC DNA]</scope>
    <source>
        <strain evidence="18">FI-OER-3-3</strain>
    </source>
</reference>
<feature type="binding site" evidence="15">
    <location>
        <begin position="30"/>
        <end position="32"/>
    </location>
    <ligand>
        <name>NADP(+)</name>
        <dbReference type="ChEBI" id="CHEBI:58349"/>
    </ligand>
</feature>
<evidence type="ECO:0000256" key="10">
    <source>
        <dbReference type="ARBA" id="ARBA00023126"/>
    </source>
</evidence>
<comment type="function">
    <text evidence="1 12">Catalyzes the oxidative decarboxylation of 6-phosphogluconate to ribulose 5-phosphate and CO(2), with concomitant reduction of NADP to NADPH.</text>
</comment>
<feature type="active site" description="Proton donor" evidence="13">
    <location>
        <position position="189"/>
    </location>
</feature>
<feature type="binding site" evidence="14">
    <location>
        <position position="446"/>
    </location>
    <ligand>
        <name>substrate</name>
        <note>ligand shared between dimeric partners</note>
    </ligand>
</feature>
<dbReference type="InterPro" id="IPR036291">
    <property type="entry name" value="NAD(P)-bd_dom_sf"/>
</dbReference>
<evidence type="ECO:0000259" key="17">
    <source>
        <dbReference type="SMART" id="SM01350"/>
    </source>
</evidence>
<feature type="binding site" evidence="15">
    <location>
        <position position="99"/>
    </location>
    <ligand>
        <name>NADP(+)</name>
        <dbReference type="ChEBI" id="CHEBI:58349"/>
    </ligand>
</feature>
<dbReference type="GO" id="GO:0004616">
    <property type="term" value="F:phosphogluconate dehydrogenase (decarboxylating) activity"/>
    <property type="evidence" value="ECO:0007669"/>
    <property type="project" value="UniProtKB-EC"/>
</dbReference>
<evidence type="ECO:0000256" key="4">
    <source>
        <dbReference type="ARBA" id="ARBA00011738"/>
    </source>
</evidence>
<evidence type="ECO:0000256" key="11">
    <source>
        <dbReference type="ARBA" id="ARBA00048640"/>
    </source>
</evidence>
<feature type="binding site" evidence="15">
    <location>
        <begin position="7"/>
        <end position="12"/>
    </location>
    <ligand>
        <name>NADP(+)</name>
        <dbReference type="ChEBI" id="CHEBI:58349"/>
    </ligand>
</feature>
<gene>
    <name evidence="18" type="ORF">CWI37_1989p0010</name>
</gene>
<name>A0A4Q9KSZ2_9MICR</name>
<comment type="subunit">
    <text evidence="4 12">Homodimer.</text>
</comment>
<evidence type="ECO:0000256" key="8">
    <source>
        <dbReference type="ARBA" id="ARBA00023002"/>
    </source>
</evidence>
<feature type="binding site" description="in other chain" evidence="14">
    <location>
        <position position="285"/>
    </location>
    <ligand>
        <name>substrate</name>
        <note>ligand shared between dimeric partners</note>
    </ligand>
</feature>
<dbReference type="PRINTS" id="PR00076">
    <property type="entry name" value="6PGDHDRGNASE"/>
</dbReference>
<dbReference type="InterPro" id="IPR006114">
    <property type="entry name" value="6PGDH_C"/>
</dbReference>
<comment type="pathway">
    <text evidence="2 12 16">Carbohydrate degradation; pentose phosphate pathway; D-ribulose 5-phosphate from D-glucose 6-phosphate (oxidative stage): step 3/3.</text>
</comment>
<dbReference type="SUPFAM" id="SSF51735">
    <property type="entry name" value="NAD(P)-binding Rossmann-fold domains"/>
    <property type="match status" value="1"/>
</dbReference>
<dbReference type="Pfam" id="PF03446">
    <property type="entry name" value="NAD_binding_2"/>
    <property type="match status" value="1"/>
</dbReference>
<evidence type="ECO:0000313" key="19">
    <source>
        <dbReference type="Proteomes" id="UP000292362"/>
    </source>
</evidence>
<feature type="binding site" description="in other chain" evidence="14">
    <location>
        <position position="99"/>
    </location>
    <ligand>
        <name>substrate</name>
        <note>ligand shared between dimeric partners</note>
    </ligand>
</feature>
<evidence type="ECO:0000256" key="13">
    <source>
        <dbReference type="PIRSR" id="PIRSR000109-1"/>
    </source>
</evidence>
<keyword evidence="9 16" id="KW-0311">Gluconate utilization</keyword>
<dbReference type="FunFam" id="1.10.1040.10:FF:000032">
    <property type="entry name" value="6-phosphogluconate dehydrogenase, decarboxylating"/>
    <property type="match status" value="1"/>
</dbReference>
<evidence type="ECO:0000256" key="12">
    <source>
        <dbReference type="PIRNR" id="PIRNR000109"/>
    </source>
</evidence>
<evidence type="ECO:0000256" key="9">
    <source>
        <dbReference type="ARBA" id="ARBA00023064"/>
    </source>
</evidence>
<dbReference type="GO" id="GO:0006098">
    <property type="term" value="P:pentose-phosphate shunt"/>
    <property type="evidence" value="ECO:0007669"/>
    <property type="project" value="UniProtKB-UniPathway"/>
</dbReference>
<dbReference type="Gene3D" id="1.10.1040.10">
    <property type="entry name" value="N-(1-d-carboxylethyl)-l-norvaline Dehydrogenase, domain 2"/>
    <property type="match status" value="1"/>
</dbReference>
<comment type="caution">
    <text evidence="18">The sequence shown here is derived from an EMBL/GenBank/DDBJ whole genome shotgun (WGS) entry which is preliminary data.</text>
</comment>
<dbReference type="SUPFAM" id="SSF48179">
    <property type="entry name" value="6-phosphogluconate dehydrogenase C-terminal domain-like"/>
    <property type="match status" value="1"/>
</dbReference>
<keyword evidence="8 12" id="KW-0560">Oxidoreductase</keyword>
<feature type="binding site" description="in other chain" evidence="14">
    <location>
        <position position="258"/>
    </location>
    <ligand>
        <name>substrate</name>
        <note>ligand shared between dimeric partners</note>
    </ligand>
</feature>
<accession>A0A4Q9KSZ2</accession>
<evidence type="ECO:0000256" key="7">
    <source>
        <dbReference type="ARBA" id="ARBA00022857"/>
    </source>
</evidence>
<dbReference type="SMART" id="SM01350">
    <property type="entry name" value="6PGD"/>
    <property type="match status" value="1"/>
</dbReference>
<dbReference type="InterPro" id="IPR006183">
    <property type="entry name" value="Pgluconate_DH"/>
</dbReference>
<keyword evidence="7 12" id="KW-0521">NADP</keyword>
<dbReference type="GO" id="GO:0019521">
    <property type="term" value="P:D-gluconate metabolic process"/>
    <property type="evidence" value="ECO:0007669"/>
    <property type="project" value="UniProtKB-KW"/>
</dbReference>
<dbReference type="InterPro" id="IPR008927">
    <property type="entry name" value="6-PGluconate_DH-like_C_sf"/>
</dbReference>
<dbReference type="EMBL" id="PITJ01001989">
    <property type="protein sequence ID" value="TBT97932.1"/>
    <property type="molecule type" value="Genomic_DNA"/>
</dbReference>